<evidence type="ECO:0000313" key="2">
    <source>
        <dbReference type="EMBL" id="OCH84268.1"/>
    </source>
</evidence>
<reference evidence="2 3" key="1">
    <citation type="submission" date="2016-07" db="EMBL/GenBank/DDBJ databases">
        <title>Draft genome of the white-rot fungus Obba rivulosa 3A-2.</title>
        <authorList>
            <consortium name="DOE Joint Genome Institute"/>
            <person name="Miettinen O."/>
            <person name="Riley R."/>
            <person name="Acob R."/>
            <person name="Barry K."/>
            <person name="Cullen D."/>
            <person name="De Vries R."/>
            <person name="Hainaut M."/>
            <person name="Hatakka A."/>
            <person name="Henrissat B."/>
            <person name="Hilden K."/>
            <person name="Kuo R."/>
            <person name="Labutti K."/>
            <person name="Lipzen A."/>
            <person name="Makela M.R."/>
            <person name="Sandor L."/>
            <person name="Spatafora J.W."/>
            <person name="Grigoriev I.V."/>
            <person name="Hibbett D.S."/>
        </authorList>
    </citation>
    <scope>NUCLEOTIDE SEQUENCE [LARGE SCALE GENOMIC DNA]</scope>
    <source>
        <strain evidence="2 3">3A-2</strain>
    </source>
</reference>
<dbReference type="EMBL" id="KV722697">
    <property type="protein sequence ID" value="OCH84268.1"/>
    <property type="molecule type" value="Genomic_DNA"/>
</dbReference>
<dbReference type="Proteomes" id="UP000250043">
    <property type="component" value="Unassembled WGS sequence"/>
</dbReference>
<protein>
    <submittedName>
        <fullName evidence="2">Uncharacterized protein</fullName>
    </submittedName>
</protein>
<feature type="region of interest" description="Disordered" evidence="1">
    <location>
        <begin position="398"/>
        <end position="436"/>
    </location>
</feature>
<organism evidence="2 3">
    <name type="scientific">Obba rivulosa</name>
    <dbReference type="NCBI Taxonomy" id="1052685"/>
    <lineage>
        <taxon>Eukaryota</taxon>
        <taxon>Fungi</taxon>
        <taxon>Dikarya</taxon>
        <taxon>Basidiomycota</taxon>
        <taxon>Agaricomycotina</taxon>
        <taxon>Agaricomycetes</taxon>
        <taxon>Polyporales</taxon>
        <taxon>Gelatoporiaceae</taxon>
        <taxon>Obba</taxon>
    </lineage>
</organism>
<proteinExistence type="predicted"/>
<sequence>MATGRTTRAGNANKHLGLVDLPAPRHSSNQVKADTVAKQAADDEEEAKKVDRRKLIASMEDKKHEEVQRQQAREYTPIEKRGRANAIEVEENQNNGGEEPSQENQVEDDKSGVEDQEDMDEVTEWETDTNPPSSDHDGFVDFPQSQIEGTCWDPNDPSYRGLLKGAPGKSIRKRKNDNNNKSARKEIKSMRTLTTLSPKMLSEEPPGMTINVKRKALRVPTGKGKGKKQAKNGRPSYCLMGFSNNEHTFSPGVNNNYLKATDQASWHGTASGAKAPSTTSCKSAPSLKSGILATVANGGGGRALGKSSTKDTSLIYFFNVAPPGSAPLLKTSTSSKIAQAAAKVARDVVISMSDDSDNTPLTSILPPQRPKSFEILAAIDDENASPLEGLHMKKLQVTTGPHKKRKSDEVAHDHGVEDEADRVHSKKAKSNGASKTVQTLLKKRTSEFAKNAEDVVEAPTAIQRMVKYVIAGASVPSVNNPCTVGALNPSPTIRRTERSPIIISSDDERSS</sequence>
<feature type="compositionally biased region" description="Basic and acidic residues" evidence="1">
    <location>
        <begin position="406"/>
        <end position="423"/>
    </location>
</feature>
<accession>A0A8E2DJ04</accession>
<evidence type="ECO:0000256" key="1">
    <source>
        <dbReference type="SAM" id="MobiDB-lite"/>
    </source>
</evidence>
<keyword evidence="3" id="KW-1185">Reference proteome</keyword>
<feature type="compositionally biased region" description="Acidic residues" evidence="1">
    <location>
        <begin position="114"/>
        <end position="127"/>
    </location>
</feature>
<feature type="region of interest" description="Disordered" evidence="1">
    <location>
        <begin position="1"/>
        <end position="234"/>
    </location>
</feature>
<feature type="region of interest" description="Disordered" evidence="1">
    <location>
        <begin position="484"/>
        <end position="511"/>
    </location>
</feature>
<dbReference type="AlphaFoldDB" id="A0A8E2DJ04"/>
<feature type="compositionally biased region" description="Basic and acidic residues" evidence="1">
    <location>
        <begin position="59"/>
        <end position="82"/>
    </location>
</feature>
<feature type="compositionally biased region" description="Low complexity" evidence="1">
    <location>
        <begin position="92"/>
        <end position="104"/>
    </location>
</feature>
<gene>
    <name evidence="2" type="ORF">OBBRIDRAFT_839838</name>
</gene>
<feature type="compositionally biased region" description="Polar residues" evidence="1">
    <location>
        <begin position="1"/>
        <end position="10"/>
    </location>
</feature>
<name>A0A8E2DJ04_9APHY</name>
<evidence type="ECO:0000313" key="3">
    <source>
        <dbReference type="Proteomes" id="UP000250043"/>
    </source>
</evidence>